<feature type="region of interest" description="Disordered" evidence="1">
    <location>
        <begin position="70"/>
        <end position="97"/>
    </location>
</feature>
<organism evidence="2">
    <name type="scientific">Anguilla anguilla</name>
    <name type="common">European freshwater eel</name>
    <name type="synonym">Muraena anguilla</name>
    <dbReference type="NCBI Taxonomy" id="7936"/>
    <lineage>
        <taxon>Eukaryota</taxon>
        <taxon>Metazoa</taxon>
        <taxon>Chordata</taxon>
        <taxon>Craniata</taxon>
        <taxon>Vertebrata</taxon>
        <taxon>Euteleostomi</taxon>
        <taxon>Actinopterygii</taxon>
        <taxon>Neopterygii</taxon>
        <taxon>Teleostei</taxon>
        <taxon>Anguilliformes</taxon>
        <taxon>Anguillidae</taxon>
        <taxon>Anguilla</taxon>
    </lineage>
</organism>
<protein>
    <submittedName>
        <fullName evidence="2">Uncharacterized protein</fullName>
    </submittedName>
</protein>
<dbReference type="EMBL" id="GBXM01006124">
    <property type="protein sequence ID" value="JAI02454.1"/>
    <property type="molecule type" value="Transcribed_RNA"/>
</dbReference>
<sequence>MTERMGEALWDSLWLISAFYSRLCRRILFSSSTKLLSDVACPMSLFLFSFCWKLSTFFFFADKDLSCSSSDCTGVSSSGKKRAFPEAGCGASSPLSS</sequence>
<reference evidence="2" key="2">
    <citation type="journal article" date="2015" name="Fish Shellfish Immunol.">
        <title>Early steps in the European eel (Anguilla anguilla)-Vibrio vulnificus interaction in the gills: Role of the RtxA13 toxin.</title>
        <authorList>
            <person name="Callol A."/>
            <person name="Pajuelo D."/>
            <person name="Ebbesson L."/>
            <person name="Teles M."/>
            <person name="MacKenzie S."/>
            <person name="Amaro C."/>
        </authorList>
    </citation>
    <scope>NUCLEOTIDE SEQUENCE</scope>
</reference>
<evidence type="ECO:0000256" key="1">
    <source>
        <dbReference type="SAM" id="MobiDB-lite"/>
    </source>
</evidence>
<dbReference type="AlphaFoldDB" id="A0A0E9XL82"/>
<accession>A0A0E9XL82</accession>
<proteinExistence type="predicted"/>
<name>A0A0E9XL82_ANGAN</name>
<reference evidence="2" key="1">
    <citation type="submission" date="2014-11" db="EMBL/GenBank/DDBJ databases">
        <authorList>
            <person name="Amaro Gonzalez C."/>
        </authorList>
    </citation>
    <scope>NUCLEOTIDE SEQUENCE</scope>
</reference>
<evidence type="ECO:0000313" key="2">
    <source>
        <dbReference type="EMBL" id="JAI02454.1"/>
    </source>
</evidence>